<dbReference type="GO" id="GO:0005886">
    <property type="term" value="C:plasma membrane"/>
    <property type="evidence" value="ECO:0007669"/>
    <property type="project" value="UniProtKB-SubCell"/>
</dbReference>
<reference evidence="10" key="1">
    <citation type="submission" date="2020-04" db="EMBL/GenBank/DDBJ databases">
        <authorList>
            <person name="Alioto T."/>
            <person name="Alioto T."/>
            <person name="Gomez Garrido J."/>
        </authorList>
    </citation>
    <scope>NUCLEOTIDE SEQUENCE</scope>
    <source>
        <strain evidence="10">A484AB</strain>
    </source>
</reference>
<comment type="subcellular location">
    <subcellularLocation>
        <location evidence="1">Cell membrane</location>
        <topology evidence="1">Multi-pass membrane protein</topology>
    </subcellularLocation>
</comment>
<dbReference type="PANTHER" id="PTHR24246:SF27">
    <property type="entry name" value="ADENOSINE RECEPTOR, ISOFORM A"/>
    <property type="match status" value="1"/>
</dbReference>
<keyword evidence="11" id="KW-1185">Reference proteome</keyword>
<dbReference type="EMBL" id="CACRXK020000233">
    <property type="protein sequence ID" value="CAB3979821.1"/>
    <property type="molecule type" value="Genomic_DNA"/>
</dbReference>
<keyword evidence="7 10" id="KW-0675">Receptor</keyword>
<dbReference type="PRINTS" id="PR00237">
    <property type="entry name" value="GPCRRHODOPSN"/>
</dbReference>
<dbReference type="InterPro" id="IPR017452">
    <property type="entry name" value="GPCR_Rhodpsn_7TM"/>
</dbReference>
<evidence type="ECO:0000256" key="8">
    <source>
        <dbReference type="ARBA" id="ARBA00023180"/>
    </source>
</evidence>
<keyword evidence="8" id="KW-0325">Glycoprotein</keyword>
<name>A0A6S7G1C6_PARCT</name>
<organism evidence="10 11">
    <name type="scientific">Paramuricea clavata</name>
    <name type="common">Red gorgonian</name>
    <name type="synonym">Violescent sea-whip</name>
    <dbReference type="NCBI Taxonomy" id="317549"/>
    <lineage>
        <taxon>Eukaryota</taxon>
        <taxon>Metazoa</taxon>
        <taxon>Cnidaria</taxon>
        <taxon>Anthozoa</taxon>
        <taxon>Octocorallia</taxon>
        <taxon>Malacalcyonacea</taxon>
        <taxon>Plexauridae</taxon>
        <taxon>Paramuricea</taxon>
    </lineage>
</organism>
<evidence type="ECO:0000256" key="3">
    <source>
        <dbReference type="ARBA" id="ARBA00022692"/>
    </source>
</evidence>
<keyword evidence="2" id="KW-1003">Cell membrane</keyword>
<keyword evidence="5" id="KW-0297">G-protein coupled receptor</keyword>
<evidence type="ECO:0000256" key="2">
    <source>
        <dbReference type="ARBA" id="ARBA00022475"/>
    </source>
</evidence>
<keyword evidence="6" id="KW-0472">Membrane</keyword>
<evidence type="ECO:0000313" key="11">
    <source>
        <dbReference type="Proteomes" id="UP001152795"/>
    </source>
</evidence>
<keyword evidence="9" id="KW-0807">Transducer</keyword>
<accession>A0A6S7G1C6</accession>
<dbReference type="InterPro" id="IPR000276">
    <property type="entry name" value="GPCR_Rhodpsn"/>
</dbReference>
<protein>
    <submittedName>
        <fullName evidence="10">Histamine H2 receptor-like</fullName>
    </submittedName>
</protein>
<keyword evidence="4" id="KW-1133">Transmembrane helix</keyword>
<sequence length="349" mass="39648">MESLNTSTTEYCQFPKIIGYPVILINIIGSLLGTFANMLVWFAVLKNTQLQTLSNYFLLSLSTADLLVTAVTQPLFIAHNIFSMRGECLKVLDKAYSMIAYFACMASILNITTISIDRLIVLKYPLQKRTILTKRRGLGIMALTWVLAAAYAVLSYVFEETKTWICITFVYFAVCYLIMISAHTHMYIVSHRFVRRRKQQVRRYSFSVLAYSKERQAAKTIAIILAVLTLAWLPYGSGLIVSAVTGMRLEQSCANPLLTAGFLNSCFNTVLYSWRNKEIRTTFRQLLKCQDPNLMRRESVSSFYIQRSRISTASSVFNDCNGQIFDTKDLNLNDSTDQRSSVVCAHFTV</sequence>
<evidence type="ECO:0000256" key="1">
    <source>
        <dbReference type="ARBA" id="ARBA00004651"/>
    </source>
</evidence>
<evidence type="ECO:0000256" key="6">
    <source>
        <dbReference type="ARBA" id="ARBA00023136"/>
    </source>
</evidence>
<dbReference type="Proteomes" id="UP001152795">
    <property type="component" value="Unassembled WGS sequence"/>
</dbReference>
<dbReference type="Pfam" id="PF00001">
    <property type="entry name" value="7tm_1"/>
    <property type="match status" value="1"/>
</dbReference>
<dbReference type="SMART" id="SM01381">
    <property type="entry name" value="7TM_GPCR_Srsx"/>
    <property type="match status" value="1"/>
</dbReference>
<evidence type="ECO:0000313" key="10">
    <source>
        <dbReference type="EMBL" id="CAB3979821.1"/>
    </source>
</evidence>
<evidence type="ECO:0000256" key="5">
    <source>
        <dbReference type="ARBA" id="ARBA00023040"/>
    </source>
</evidence>
<comment type="caution">
    <text evidence="10">The sequence shown here is derived from an EMBL/GenBank/DDBJ whole genome shotgun (WGS) entry which is preliminary data.</text>
</comment>
<proteinExistence type="predicted"/>
<evidence type="ECO:0000256" key="7">
    <source>
        <dbReference type="ARBA" id="ARBA00023170"/>
    </source>
</evidence>
<gene>
    <name evidence="10" type="ORF">PACLA_8A006371</name>
</gene>
<dbReference type="SUPFAM" id="SSF81321">
    <property type="entry name" value="Family A G protein-coupled receptor-like"/>
    <property type="match status" value="1"/>
</dbReference>
<evidence type="ECO:0000256" key="9">
    <source>
        <dbReference type="ARBA" id="ARBA00023224"/>
    </source>
</evidence>
<dbReference type="PANTHER" id="PTHR24246">
    <property type="entry name" value="OLFACTORY RECEPTOR AND ADENOSINE RECEPTOR"/>
    <property type="match status" value="1"/>
</dbReference>
<dbReference type="Gene3D" id="1.20.1070.10">
    <property type="entry name" value="Rhodopsin 7-helix transmembrane proteins"/>
    <property type="match status" value="1"/>
</dbReference>
<dbReference type="AlphaFoldDB" id="A0A6S7G1C6"/>
<evidence type="ECO:0000256" key="4">
    <source>
        <dbReference type="ARBA" id="ARBA00022989"/>
    </source>
</evidence>
<dbReference type="OrthoDB" id="5980059at2759"/>
<dbReference type="PROSITE" id="PS50262">
    <property type="entry name" value="G_PROTEIN_RECEP_F1_2"/>
    <property type="match status" value="1"/>
</dbReference>
<keyword evidence="3" id="KW-0812">Transmembrane</keyword>
<dbReference type="GO" id="GO:0004930">
    <property type="term" value="F:G protein-coupled receptor activity"/>
    <property type="evidence" value="ECO:0007669"/>
    <property type="project" value="UniProtKB-KW"/>
</dbReference>